<dbReference type="AlphaFoldDB" id="A0A226HV95"/>
<feature type="transmembrane region" description="Helical" evidence="1">
    <location>
        <begin position="96"/>
        <end position="116"/>
    </location>
</feature>
<keyword evidence="3" id="KW-1185">Reference proteome</keyword>
<keyword evidence="1" id="KW-0472">Membrane</keyword>
<dbReference type="Proteomes" id="UP000198336">
    <property type="component" value="Unassembled WGS sequence"/>
</dbReference>
<sequence>MKLEKITWVLRIIAAAILLQTLFFKFGAAAESIYIFSTLGVEPYGRIGSGIAELFVVILILVPKTTFIGALGGCIIMIAAILSHLFILGIEVQNDNGFLFMLAIITLLCCAGLIYFNKKQNI</sequence>
<organism evidence="2 3">
    <name type="scientific">Flavobacterium oncorhynchi</name>
    <dbReference type="NCBI Taxonomy" id="728056"/>
    <lineage>
        <taxon>Bacteria</taxon>
        <taxon>Pseudomonadati</taxon>
        <taxon>Bacteroidota</taxon>
        <taxon>Flavobacteriia</taxon>
        <taxon>Flavobacteriales</taxon>
        <taxon>Flavobacteriaceae</taxon>
        <taxon>Flavobacterium</taxon>
    </lineage>
</organism>
<protein>
    <submittedName>
        <fullName evidence="2">DoxX family protein</fullName>
    </submittedName>
</protein>
<reference evidence="2 3" key="1">
    <citation type="submission" date="2016-11" db="EMBL/GenBank/DDBJ databases">
        <title>Whole genomes of Flavobacteriaceae.</title>
        <authorList>
            <person name="Stine C."/>
            <person name="Li C."/>
            <person name="Tadesse D."/>
        </authorList>
    </citation>
    <scope>NUCLEOTIDE SEQUENCE [LARGE SCALE GENOMIC DNA]</scope>
    <source>
        <strain evidence="2 3">CCUG 59446</strain>
    </source>
</reference>
<keyword evidence="1" id="KW-0812">Transmembrane</keyword>
<dbReference type="EMBL" id="MUHA01000025">
    <property type="protein sequence ID" value="OXA97561.1"/>
    <property type="molecule type" value="Genomic_DNA"/>
</dbReference>
<name>A0A226HV95_9FLAO</name>
<comment type="caution">
    <text evidence="2">The sequence shown here is derived from an EMBL/GenBank/DDBJ whole genome shotgun (WGS) entry which is preliminary data.</text>
</comment>
<feature type="transmembrane region" description="Helical" evidence="1">
    <location>
        <begin position="12"/>
        <end position="37"/>
    </location>
</feature>
<dbReference type="RefSeq" id="WP_089055371.1">
    <property type="nucleotide sequence ID" value="NZ_MUHA01000025.1"/>
</dbReference>
<evidence type="ECO:0000313" key="3">
    <source>
        <dbReference type="Proteomes" id="UP000198336"/>
    </source>
</evidence>
<feature type="transmembrane region" description="Helical" evidence="1">
    <location>
        <begin position="69"/>
        <end position="90"/>
    </location>
</feature>
<feature type="transmembrane region" description="Helical" evidence="1">
    <location>
        <begin position="43"/>
        <end position="62"/>
    </location>
</feature>
<proteinExistence type="predicted"/>
<evidence type="ECO:0000313" key="2">
    <source>
        <dbReference type="EMBL" id="OXA97561.1"/>
    </source>
</evidence>
<evidence type="ECO:0000256" key="1">
    <source>
        <dbReference type="SAM" id="Phobius"/>
    </source>
</evidence>
<gene>
    <name evidence="2" type="ORF">B0A75_16510</name>
</gene>
<keyword evidence="1" id="KW-1133">Transmembrane helix</keyword>
<accession>A0A226HV95</accession>